<dbReference type="GO" id="GO:0006355">
    <property type="term" value="P:regulation of DNA-templated transcription"/>
    <property type="evidence" value="ECO:0007669"/>
    <property type="project" value="InterPro"/>
</dbReference>
<dbReference type="InterPro" id="IPR011990">
    <property type="entry name" value="TPR-like_helical_dom_sf"/>
</dbReference>
<dbReference type="GO" id="GO:0000160">
    <property type="term" value="P:phosphorelay signal transduction system"/>
    <property type="evidence" value="ECO:0007669"/>
    <property type="project" value="InterPro"/>
</dbReference>
<dbReference type="Gene3D" id="1.10.10.10">
    <property type="entry name" value="Winged helix-like DNA-binding domain superfamily/Winged helix DNA-binding domain"/>
    <property type="match status" value="1"/>
</dbReference>
<dbReference type="AlphaFoldDB" id="A0A1H3SDU1"/>
<sequence length="907" mass="96813">MLGPVELLDADDEPRHVGGPKPLAVLGVLLAHAGRTVSADHLIAQVWGDEPPATAGTALQVYVSALRKVLGARLVTVGAGYRLDAETDADAFTAAVAAARTHLTTHPARAVAELADGLALWRGEPYGDVGAGSDVEAARVALIELRLTATEDRIEAELALGRHRSVLAELAGLVVAHPLRERLARLRLLALYRDGRHAEARDAYRELCERLDAELGEVPAHETAALAKAIRRRDPALDPPSAIPAPPSRFVGRRKELDALTARLGVTRLLTITGTGGAGKTRLALELAGDAVPDHPDGVHVVWLATETEGAAIADRIAAALELPPAELVNRLKRGRRLLVLDNCEHLVDGCATVAGDLLSHCAGLRILATSREPLGVPGEQVWPLGGLSVPSADDDDATISRSEAVRLLVARGASARPGFTLRHQDLAVAGRLCRDLDGLPLAIELAAAQLRALSLGEVADNLAKRLDLTDHRTRTTPERHRTMRAAIESSHRLLTEAEQTAFRGLAVFAGGFEASAAERVAGVAQDVLLRLTDRSLLVAVPGADRTRFYSLRLVLDYAAERLAESGETAAARRRHADWCVELAETSVPSGNDPAVVHRLMAELDNLRAAVHWCLGDGGDPGAVVRIVTALWWFCWPQGLAPEAYGWLRRAMDGGTVLPPELHARAMHAETALAMSIGDVPRALDRAERTLAAYRELDDVMGTIGALAGLCYVLLETREFARVLELAEECRAIAMAAGAEMVLVSVLNPWAQALDALGRHDEAVAMFRQARESYRAAGERGGEASTVNNLAVAFLSHGDLAQARSLFMDSLATFLDLDLALGEIEVIEGLASVELAEENPETALRMLTITARARERFGTPSFGPDRQARRESTLAAARAALGPAADEVVSAARNQPLATLVDTLLSQ</sequence>
<dbReference type="InterPro" id="IPR005158">
    <property type="entry name" value="BTAD"/>
</dbReference>
<dbReference type="PRINTS" id="PR00364">
    <property type="entry name" value="DISEASERSIST"/>
</dbReference>
<keyword evidence="2 3" id="KW-0238">DNA-binding</keyword>
<dbReference type="EMBL" id="FNON01000013">
    <property type="protein sequence ID" value="SDZ35840.1"/>
    <property type="molecule type" value="Genomic_DNA"/>
</dbReference>
<dbReference type="Pfam" id="PF00486">
    <property type="entry name" value="Trans_reg_C"/>
    <property type="match status" value="1"/>
</dbReference>
<name>A0A1H3SDU1_9PSEU</name>
<evidence type="ECO:0000313" key="6">
    <source>
        <dbReference type="Proteomes" id="UP000199515"/>
    </source>
</evidence>
<proteinExistence type="inferred from homology"/>
<dbReference type="SUPFAM" id="SSF46894">
    <property type="entry name" value="C-terminal effector domain of the bipartite response regulators"/>
    <property type="match status" value="1"/>
</dbReference>
<dbReference type="PANTHER" id="PTHR47691:SF3">
    <property type="entry name" value="HTH-TYPE TRANSCRIPTIONAL REGULATOR RV0890C-RELATED"/>
    <property type="match status" value="1"/>
</dbReference>
<evidence type="ECO:0000313" key="5">
    <source>
        <dbReference type="EMBL" id="SDZ35840.1"/>
    </source>
</evidence>
<dbReference type="InterPro" id="IPR016032">
    <property type="entry name" value="Sig_transdc_resp-reg_C-effctor"/>
</dbReference>
<evidence type="ECO:0000256" key="2">
    <source>
        <dbReference type="ARBA" id="ARBA00023125"/>
    </source>
</evidence>
<evidence type="ECO:0000256" key="1">
    <source>
        <dbReference type="ARBA" id="ARBA00005820"/>
    </source>
</evidence>
<dbReference type="GO" id="GO:0003677">
    <property type="term" value="F:DNA binding"/>
    <property type="evidence" value="ECO:0007669"/>
    <property type="project" value="UniProtKB-UniRule"/>
</dbReference>
<dbReference type="SMART" id="SM01043">
    <property type="entry name" value="BTAD"/>
    <property type="match status" value="1"/>
</dbReference>
<accession>A0A1H3SDU1</accession>
<feature type="DNA-binding region" description="OmpR/PhoB-type" evidence="3">
    <location>
        <begin position="1"/>
        <end position="85"/>
    </location>
</feature>
<reference evidence="5 6" key="1">
    <citation type="submission" date="2016-10" db="EMBL/GenBank/DDBJ databases">
        <authorList>
            <person name="de Groot N.N."/>
        </authorList>
    </citation>
    <scope>NUCLEOTIDE SEQUENCE [LARGE SCALE GENOMIC DNA]</scope>
    <source>
        <strain evidence="5 6">CPCC 202699</strain>
    </source>
</reference>
<dbReference type="PANTHER" id="PTHR47691">
    <property type="entry name" value="REGULATOR-RELATED"/>
    <property type="match status" value="1"/>
</dbReference>
<dbReference type="SUPFAM" id="SSF52540">
    <property type="entry name" value="P-loop containing nucleoside triphosphate hydrolases"/>
    <property type="match status" value="1"/>
</dbReference>
<comment type="similarity">
    <text evidence="1">Belongs to the AfsR/DnrI/RedD regulatory family.</text>
</comment>
<feature type="domain" description="OmpR/PhoB-type" evidence="4">
    <location>
        <begin position="1"/>
        <end position="85"/>
    </location>
</feature>
<dbReference type="Gene3D" id="1.25.40.10">
    <property type="entry name" value="Tetratricopeptide repeat domain"/>
    <property type="match status" value="2"/>
</dbReference>
<evidence type="ECO:0000256" key="3">
    <source>
        <dbReference type="PROSITE-ProRule" id="PRU01091"/>
    </source>
</evidence>
<dbReference type="InterPro" id="IPR001867">
    <property type="entry name" value="OmpR/PhoB-type_DNA-bd"/>
</dbReference>
<dbReference type="Pfam" id="PF13424">
    <property type="entry name" value="TPR_12"/>
    <property type="match status" value="1"/>
</dbReference>
<evidence type="ECO:0000259" key="4">
    <source>
        <dbReference type="PROSITE" id="PS51755"/>
    </source>
</evidence>
<dbReference type="InterPro" id="IPR027417">
    <property type="entry name" value="P-loop_NTPase"/>
</dbReference>
<dbReference type="SMART" id="SM00862">
    <property type="entry name" value="Trans_reg_C"/>
    <property type="match status" value="1"/>
</dbReference>
<dbReference type="PROSITE" id="PS51755">
    <property type="entry name" value="OMPR_PHOB"/>
    <property type="match status" value="1"/>
</dbReference>
<dbReference type="STRING" id="589385.SAMN05421504_113130"/>
<protein>
    <submittedName>
        <fullName evidence="5">Predicted ATPase</fullName>
    </submittedName>
</protein>
<dbReference type="InterPro" id="IPR036388">
    <property type="entry name" value="WH-like_DNA-bd_sf"/>
</dbReference>
<dbReference type="CDD" id="cd15831">
    <property type="entry name" value="BTAD"/>
    <property type="match status" value="1"/>
</dbReference>
<dbReference type="CDD" id="cd00383">
    <property type="entry name" value="trans_reg_C"/>
    <property type="match status" value="1"/>
</dbReference>
<dbReference type="Pfam" id="PF03704">
    <property type="entry name" value="BTAD"/>
    <property type="match status" value="1"/>
</dbReference>
<gene>
    <name evidence="5" type="ORF">SAMN05421504_113130</name>
</gene>
<dbReference type="SUPFAM" id="SSF48452">
    <property type="entry name" value="TPR-like"/>
    <property type="match status" value="2"/>
</dbReference>
<keyword evidence="6" id="KW-1185">Reference proteome</keyword>
<dbReference type="Proteomes" id="UP000199515">
    <property type="component" value="Unassembled WGS sequence"/>
</dbReference>
<organism evidence="5 6">
    <name type="scientific">Amycolatopsis xylanica</name>
    <dbReference type="NCBI Taxonomy" id="589385"/>
    <lineage>
        <taxon>Bacteria</taxon>
        <taxon>Bacillati</taxon>
        <taxon>Actinomycetota</taxon>
        <taxon>Actinomycetes</taxon>
        <taxon>Pseudonocardiales</taxon>
        <taxon>Pseudonocardiaceae</taxon>
        <taxon>Amycolatopsis</taxon>
    </lineage>
</organism>